<dbReference type="HOGENOM" id="CLU_110735_7_0_0"/>
<keyword evidence="1" id="KW-0812">Transmembrane</keyword>
<feature type="transmembrane region" description="Helical" evidence="1">
    <location>
        <begin position="79"/>
        <end position="109"/>
    </location>
</feature>
<keyword evidence="1" id="KW-1133">Transmembrane helix</keyword>
<dbReference type="InterPro" id="IPR009936">
    <property type="entry name" value="DUF1468"/>
</dbReference>
<evidence type="ECO:0000313" key="3">
    <source>
        <dbReference type="EMBL" id="GAK57722.1"/>
    </source>
</evidence>
<dbReference type="STRING" id="1499967.U27_04689"/>
<feature type="transmembrane region" description="Helical" evidence="1">
    <location>
        <begin position="42"/>
        <end position="59"/>
    </location>
</feature>
<accession>A0A081BZG7</accession>
<dbReference type="Pfam" id="PF07331">
    <property type="entry name" value="TctB"/>
    <property type="match status" value="1"/>
</dbReference>
<dbReference type="Proteomes" id="UP000030661">
    <property type="component" value="Unassembled WGS sequence"/>
</dbReference>
<feature type="domain" description="DUF1468" evidence="2">
    <location>
        <begin position="8"/>
        <end position="144"/>
    </location>
</feature>
<evidence type="ECO:0000259" key="2">
    <source>
        <dbReference type="Pfam" id="PF07331"/>
    </source>
</evidence>
<name>A0A081BZG7_VECG1</name>
<proteinExistence type="predicted"/>
<keyword evidence="1" id="KW-0472">Membrane</keyword>
<gene>
    <name evidence="3" type="ORF">U27_04689</name>
</gene>
<protein>
    <recommendedName>
        <fullName evidence="2">DUF1468 domain-containing protein</fullName>
    </recommendedName>
</protein>
<sequence length="152" mass="17180">MKKPDIGVGIGLLVLSVWVFWKSYQYRQTVIYIYGPNLFPQLLSMILGICAIVLIIRAIQGKALSQTEHIDRHGFIKMLIAIALCIGYLLLMQVIGFAMGTCVFLFTLMAFLHQQGIVKRVFSSVVVALMVWAIFRYFLVIPIPTGMLSFTF</sequence>
<keyword evidence="4" id="KW-1185">Reference proteome</keyword>
<dbReference type="EMBL" id="DF820466">
    <property type="protein sequence ID" value="GAK57722.1"/>
    <property type="molecule type" value="Genomic_DNA"/>
</dbReference>
<evidence type="ECO:0000313" key="4">
    <source>
        <dbReference type="Proteomes" id="UP000030661"/>
    </source>
</evidence>
<evidence type="ECO:0000256" key="1">
    <source>
        <dbReference type="SAM" id="Phobius"/>
    </source>
</evidence>
<dbReference type="AlphaFoldDB" id="A0A081BZG7"/>
<feature type="transmembrane region" description="Helical" evidence="1">
    <location>
        <begin position="121"/>
        <end position="143"/>
    </location>
</feature>
<feature type="transmembrane region" description="Helical" evidence="1">
    <location>
        <begin position="6"/>
        <end position="21"/>
    </location>
</feature>
<organism evidence="3">
    <name type="scientific">Vecturithrix granuli</name>
    <dbReference type="NCBI Taxonomy" id="1499967"/>
    <lineage>
        <taxon>Bacteria</taxon>
        <taxon>Candidatus Moduliflexota</taxon>
        <taxon>Candidatus Vecturitrichia</taxon>
        <taxon>Candidatus Vecturitrichales</taxon>
        <taxon>Candidatus Vecturitrichaceae</taxon>
        <taxon>Candidatus Vecturithrix</taxon>
    </lineage>
</organism>
<reference evidence="3" key="1">
    <citation type="journal article" date="2015" name="PeerJ">
        <title>First genomic representation of candidate bacterial phylum KSB3 points to enhanced environmental sensing as a trigger of wastewater bulking.</title>
        <authorList>
            <person name="Sekiguchi Y."/>
            <person name="Ohashi A."/>
            <person name="Parks D.H."/>
            <person name="Yamauchi T."/>
            <person name="Tyson G.W."/>
            <person name="Hugenholtz P."/>
        </authorList>
    </citation>
    <scope>NUCLEOTIDE SEQUENCE [LARGE SCALE GENOMIC DNA]</scope>
</reference>